<dbReference type="InterPro" id="IPR001739">
    <property type="entry name" value="Methyl_CpG_DNA-bd"/>
</dbReference>
<gene>
    <name evidence="9" type="primary">LOC114241035</name>
</gene>
<reference evidence="9" key="1">
    <citation type="submission" date="2025-08" db="UniProtKB">
        <authorList>
            <consortium name="RefSeq"/>
        </authorList>
    </citation>
    <scope>IDENTIFICATION</scope>
    <source>
        <tissue evidence="9">Silk gland</tissue>
    </source>
</reference>
<name>A0A6J2JEQ6_BOMMA</name>
<evidence type="ECO:0000256" key="1">
    <source>
        <dbReference type="ARBA" id="ARBA00004123"/>
    </source>
</evidence>
<evidence type="ECO:0000313" key="8">
    <source>
        <dbReference type="Proteomes" id="UP000504629"/>
    </source>
</evidence>
<evidence type="ECO:0000256" key="2">
    <source>
        <dbReference type="ARBA" id="ARBA00023015"/>
    </source>
</evidence>
<comment type="subcellular location">
    <subcellularLocation>
        <location evidence="1">Nucleus</location>
    </subcellularLocation>
</comment>
<organism evidence="8 9">
    <name type="scientific">Bombyx mandarina</name>
    <name type="common">Wild silk moth</name>
    <name type="synonym">Wild silkworm</name>
    <dbReference type="NCBI Taxonomy" id="7092"/>
    <lineage>
        <taxon>Eukaryota</taxon>
        <taxon>Metazoa</taxon>
        <taxon>Ecdysozoa</taxon>
        <taxon>Arthropoda</taxon>
        <taxon>Hexapoda</taxon>
        <taxon>Insecta</taxon>
        <taxon>Pterygota</taxon>
        <taxon>Neoptera</taxon>
        <taxon>Endopterygota</taxon>
        <taxon>Lepidoptera</taxon>
        <taxon>Glossata</taxon>
        <taxon>Ditrysia</taxon>
        <taxon>Bombycoidea</taxon>
        <taxon>Bombycidae</taxon>
        <taxon>Bombycinae</taxon>
        <taxon>Bombyx</taxon>
    </lineage>
</organism>
<dbReference type="AlphaFoldDB" id="A0A6J2JEQ6"/>
<feature type="domain" description="MBD" evidence="7">
    <location>
        <begin position="5"/>
        <end position="83"/>
    </location>
</feature>
<dbReference type="GO" id="GO:0000122">
    <property type="term" value="P:negative regulation of transcription by RNA polymerase II"/>
    <property type="evidence" value="ECO:0007669"/>
    <property type="project" value="TreeGrafter"/>
</dbReference>
<feature type="coiled-coil region" evidence="6">
    <location>
        <begin position="171"/>
        <end position="198"/>
    </location>
</feature>
<dbReference type="PANTHER" id="PTHR12396:SF0">
    <property type="entry name" value="METHYL-CPG BINDING DOMAIN PROTEIN-LIKE, ISOFORM C"/>
    <property type="match status" value="1"/>
</dbReference>
<dbReference type="RefSeq" id="XP_028027552.1">
    <property type="nucleotide sequence ID" value="XM_028171751.1"/>
</dbReference>
<dbReference type="InterPro" id="IPR032343">
    <property type="entry name" value="MBD2/MBD3_p55-bd"/>
</dbReference>
<dbReference type="CTD" id="41151"/>
<dbReference type="Proteomes" id="UP000504629">
    <property type="component" value="Unplaced"/>
</dbReference>
<evidence type="ECO:0000259" key="7">
    <source>
        <dbReference type="PROSITE" id="PS50982"/>
    </source>
</evidence>
<protein>
    <submittedName>
        <fullName evidence="9">Methyl-CpG-binding domain protein 2 isoform X2</fullName>
    </submittedName>
</protein>
<dbReference type="GO" id="GO:0006346">
    <property type="term" value="P:DNA methylation-dependent constitutive heterochromatin formation"/>
    <property type="evidence" value="ECO:0007669"/>
    <property type="project" value="TreeGrafter"/>
</dbReference>
<dbReference type="Gene3D" id="3.30.890.10">
    <property type="entry name" value="Methyl-cpg-binding Protein 2, Chain A"/>
    <property type="match status" value="1"/>
</dbReference>
<dbReference type="SUPFAM" id="SSF54171">
    <property type="entry name" value="DNA-binding domain"/>
    <property type="match status" value="1"/>
</dbReference>
<evidence type="ECO:0000313" key="9">
    <source>
        <dbReference type="RefSeq" id="XP_028027552.1"/>
    </source>
</evidence>
<evidence type="ECO:0000256" key="5">
    <source>
        <dbReference type="ARBA" id="ARBA00023242"/>
    </source>
</evidence>
<dbReference type="OrthoDB" id="10072024at2759"/>
<dbReference type="Pfam" id="PF14048">
    <property type="entry name" value="MBD_C"/>
    <property type="match status" value="1"/>
</dbReference>
<dbReference type="InterPro" id="IPR025884">
    <property type="entry name" value="MeCpG-bd_2/3_C_dom"/>
</dbReference>
<keyword evidence="3" id="KW-0238">DNA-binding</keyword>
<keyword evidence="4" id="KW-0804">Transcription</keyword>
<evidence type="ECO:0000256" key="3">
    <source>
        <dbReference type="ARBA" id="ARBA00023125"/>
    </source>
</evidence>
<dbReference type="GeneID" id="114241035"/>
<dbReference type="GO" id="GO:0005654">
    <property type="term" value="C:nucleoplasm"/>
    <property type="evidence" value="ECO:0007669"/>
    <property type="project" value="UniProtKB-ARBA"/>
</dbReference>
<dbReference type="PROSITE" id="PS50982">
    <property type="entry name" value="MBD"/>
    <property type="match status" value="1"/>
</dbReference>
<keyword evidence="5" id="KW-0539">Nucleus</keyword>
<keyword evidence="6" id="KW-0175">Coiled coil</keyword>
<accession>A0A6J2JEQ6</accession>
<keyword evidence="8" id="KW-1185">Reference proteome</keyword>
<dbReference type="Pfam" id="PF16564">
    <property type="entry name" value="MBDa"/>
    <property type="match status" value="1"/>
</dbReference>
<evidence type="ECO:0000256" key="6">
    <source>
        <dbReference type="SAM" id="Coils"/>
    </source>
</evidence>
<dbReference type="InterPro" id="IPR016177">
    <property type="entry name" value="DNA-bd_dom_sf"/>
</dbReference>
<sequence length="199" mass="22148">MNISIERKRSDCSALPKGWQREEVVRKTGLSAGKVDVYYYRGVRNDASLVPPIRQTASIFKQPVTVYKTQDSKVKTDLKHGTQEKPKQLFWEKRLEGLTACDANGVIGTTSLPKYIKSLGPYTSDATTIQSLATALHVSSQPITGQIGSKQAIKDNPGVFLNPEQPLIAAVTITKEDVRRQEERVKRARQRLRQALSVA</sequence>
<proteinExistence type="predicted"/>
<keyword evidence="2" id="KW-0805">Transcription regulation</keyword>
<dbReference type="GO" id="GO:0008327">
    <property type="term" value="F:methyl-CpG binding"/>
    <property type="evidence" value="ECO:0007669"/>
    <property type="project" value="TreeGrafter"/>
</dbReference>
<evidence type="ECO:0000256" key="4">
    <source>
        <dbReference type="ARBA" id="ARBA00023163"/>
    </source>
</evidence>
<dbReference type="PANTHER" id="PTHR12396">
    <property type="entry name" value="METHYL-CPG BINDING PROTEIN, MBD"/>
    <property type="match status" value="1"/>
</dbReference>